<evidence type="ECO:0000256" key="2">
    <source>
        <dbReference type="SAM" id="SignalP"/>
    </source>
</evidence>
<keyword evidence="5" id="KW-1185">Reference proteome</keyword>
<feature type="signal peptide" evidence="2">
    <location>
        <begin position="1"/>
        <end position="23"/>
    </location>
</feature>
<organism evidence="4 5">
    <name type="scientific">Olsenella porci</name>
    <dbReference type="NCBI Taxonomy" id="2652279"/>
    <lineage>
        <taxon>Bacteria</taxon>
        <taxon>Bacillati</taxon>
        <taxon>Actinomycetota</taxon>
        <taxon>Coriobacteriia</taxon>
        <taxon>Coriobacteriales</taxon>
        <taxon>Atopobiaceae</taxon>
        <taxon>Olsenella</taxon>
    </lineage>
</organism>
<comment type="caution">
    <text evidence="4">The sequence shown here is derived from an EMBL/GenBank/DDBJ whole genome shotgun (WGS) entry which is preliminary data.</text>
</comment>
<name>A0A6N7XNM0_9ACTN</name>
<reference evidence="4 5" key="1">
    <citation type="submission" date="2019-08" db="EMBL/GenBank/DDBJ databases">
        <title>In-depth cultivation of the pig gut microbiome towards novel bacterial diversity and tailored functional studies.</title>
        <authorList>
            <person name="Wylensek D."/>
            <person name="Hitch T.C.A."/>
            <person name="Clavel T."/>
        </authorList>
    </citation>
    <scope>NUCLEOTIDE SEQUENCE [LARGE SCALE GENOMIC DNA]</scope>
    <source>
        <strain evidence="4 5">CA-Schmier-601-WT-1</strain>
    </source>
</reference>
<dbReference type="InterPro" id="IPR029050">
    <property type="entry name" value="Immunoprotect_excell_Ig-like"/>
</dbReference>
<protein>
    <submittedName>
        <fullName evidence="4">DUF5067 domain-containing protein</fullName>
    </submittedName>
</protein>
<dbReference type="PROSITE" id="PS51257">
    <property type="entry name" value="PROKAR_LIPOPROTEIN"/>
    <property type="match status" value="1"/>
</dbReference>
<evidence type="ECO:0000313" key="4">
    <source>
        <dbReference type="EMBL" id="MST71566.1"/>
    </source>
</evidence>
<sequence length="167" mass="16936">MRRSAGSVVLGVALAASMSLGLAGCGGSGESAGGADSAAKADSAAEQAAPKEQQSVAVTVDGAQMATDYQGNPCVVVTYTFTNVSDKDAQAFDTAAYSEVYQNGVQCDLAICDSVDGNSALTKVQAGNSTQVQLAYSVSDTSDVDVKVYPIVNLDNTTLAEKTFTLA</sequence>
<dbReference type="InterPro" id="IPR031989">
    <property type="entry name" value="DUF5067"/>
</dbReference>
<feature type="domain" description="DUF5067" evidence="3">
    <location>
        <begin position="37"/>
        <end position="149"/>
    </location>
</feature>
<dbReference type="RefSeq" id="WP_154433337.1">
    <property type="nucleotide sequence ID" value="NZ_VUNC01000001.1"/>
</dbReference>
<evidence type="ECO:0000313" key="5">
    <source>
        <dbReference type="Proteomes" id="UP000469325"/>
    </source>
</evidence>
<dbReference type="Gene3D" id="2.60.40.1240">
    <property type="match status" value="1"/>
</dbReference>
<dbReference type="Proteomes" id="UP000469325">
    <property type="component" value="Unassembled WGS sequence"/>
</dbReference>
<dbReference type="EMBL" id="VUNC01000001">
    <property type="protein sequence ID" value="MST71566.1"/>
    <property type="molecule type" value="Genomic_DNA"/>
</dbReference>
<gene>
    <name evidence="4" type="ORF">FYJ68_00280</name>
</gene>
<dbReference type="AlphaFoldDB" id="A0A6N7XNM0"/>
<feature type="chain" id="PRO_5039299543" evidence="2">
    <location>
        <begin position="24"/>
        <end position="167"/>
    </location>
</feature>
<accession>A0A6N7XNM0</accession>
<dbReference type="Pfam" id="PF16729">
    <property type="entry name" value="DUF5067"/>
    <property type="match status" value="1"/>
</dbReference>
<evidence type="ECO:0000259" key="3">
    <source>
        <dbReference type="Pfam" id="PF16729"/>
    </source>
</evidence>
<evidence type="ECO:0000256" key="1">
    <source>
        <dbReference type="ARBA" id="ARBA00022729"/>
    </source>
</evidence>
<keyword evidence="1 2" id="KW-0732">Signal</keyword>
<proteinExistence type="predicted"/>